<proteinExistence type="predicted"/>
<sequence length="789" mass="87784">MARSKWSMPTAKARARPSWATAWKSSRCVFSGRAIEHGCCVAHHSRESSMSVHKPKAGSLPFDESKYLQIGEKDGLLRFDHDTLLITTRLPLPGIMIFVHGVNSDGEWYDEAEAGLCAGLNARLHRRVHDAGRGAAEGIAMTPARYMGQLTRDGFINPLMKPRTFMEGDGYSPVIRFRWGYAANDEELQTYGDGIFLNEQNYWGGGPFANGCSSLPDLWGEGLSDQLFLWMQIQHMNPTNDRQVYACPPRPYFVLAAYRLARLIEAIRQKQADVPITIVCHSQGNMVSMAAAFLGERLPKVADSQGRLWPCIADNYVLCNPPYSVVEDNMAENWTSSNLKAADGSTGRQTAAARIDTLAAFFALIGERRAAQWKAEKIDQAMSSAHHPFKAQHDIDSYGVRGATVGRVTLYCNPHDQVISSLTVQGMGWRGLAGPVLDKDGLPKKDRQGKPDPGEIARAGGEGVFTQRVFAEGFPVGVKGAYDYWGDHRPAIDFGSDHFWNPPSMISTYSVAKGLEAQENWLFQILTVAFAPIAIVATALMRKRINASPDKYWKIPLEAPDLPETFFPQAKLFGAICPSFDMGLHPHGWDRNKDAAHPAGDPFHGERELEIPRGGLHGEKQRTDAACGNEESEAALQYEYHASLRMMAKREGKVEKGKHVTEEDHPETASAQYTAWRQRKIQKGLAGNVGTYATDHSTILTNSEHSRKALAYDVAVGCCHLSETDLRELRTMADWRFLIDFEDSEQMKIFKEYFKEGRMNEKTVAHWARTSIDGTMPGKINNSRENSAL</sequence>
<protein>
    <recommendedName>
        <fullName evidence="6">DUF3274 domain-containing protein</fullName>
    </recommendedName>
</protein>
<feature type="domain" description="T6SS Tle3 phospholipase effector alpha/beta" evidence="3">
    <location>
        <begin position="92"/>
        <end position="432"/>
    </location>
</feature>
<evidence type="ECO:0000259" key="3">
    <source>
        <dbReference type="Pfam" id="PF24322"/>
    </source>
</evidence>
<evidence type="ECO:0000313" key="5">
    <source>
        <dbReference type="Proteomes" id="UP000218437"/>
    </source>
</evidence>
<name>A0A290WVH0_9BURK</name>
<dbReference type="InterPro" id="IPR056221">
    <property type="entry name" value="Tle3_ab_dom"/>
</dbReference>
<dbReference type="KEGG" id="jsv:CNX70_12400"/>
<feature type="compositionally biased region" description="Basic and acidic residues" evidence="1">
    <location>
        <begin position="439"/>
        <end position="455"/>
    </location>
</feature>
<dbReference type="SUPFAM" id="SSF53474">
    <property type="entry name" value="alpha/beta-Hydrolases"/>
    <property type="match status" value="1"/>
</dbReference>
<feature type="region of interest" description="Disordered" evidence="1">
    <location>
        <begin position="439"/>
        <end position="458"/>
    </location>
</feature>
<dbReference type="InterPro" id="IPR029058">
    <property type="entry name" value="AB_hydrolase_fold"/>
</dbReference>
<dbReference type="Pfam" id="PF11678">
    <property type="entry name" value="Tle3_C"/>
    <property type="match status" value="1"/>
</dbReference>
<dbReference type="AlphaFoldDB" id="A0A290WVH0"/>
<evidence type="ECO:0008006" key="6">
    <source>
        <dbReference type="Google" id="ProtNLM"/>
    </source>
</evidence>
<organism evidence="4 5">
    <name type="scientific">Janthinobacterium svalbardensis</name>
    <dbReference type="NCBI Taxonomy" id="368607"/>
    <lineage>
        <taxon>Bacteria</taxon>
        <taxon>Pseudomonadati</taxon>
        <taxon>Pseudomonadota</taxon>
        <taxon>Betaproteobacteria</taxon>
        <taxon>Burkholderiales</taxon>
        <taxon>Oxalobacteraceae</taxon>
        <taxon>Janthinobacterium</taxon>
    </lineage>
</organism>
<accession>A0A290WVH0</accession>
<dbReference type="InterPro" id="IPR021692">
    <property type="entry name" value="Tle3_C"/>
</dbReference>
<keyword evidence="5" id="KW-1185">Reference proteome</keyword>
<reference evidence="4 5" key="1">
    <citation type="submission" date="2017-09" db="EMBL/GenBank/DDBJ databases">
        <title>Complete genome sequence of Janthinobacterium svalbardensis PAMC 27463.</title>
        <authorList>
            <person name="Cho Y.-J."/>
            <person name="Cho A."/>
            <person name="Kim O.-S."/>
            <person name="Lee J.-I."/>
        </authorList>
    </citation>
    <scope>NUCLEOTIDE SEQUENCE [LARGE SCALE GENOMIC DNA]</scope>
    <source>
        <strain evidence="4 5">PAMC 27463</strain>
    </source>
</reference>
<evidence type="ECO:0000256" key="1">
    <source>
        <dbReference type="SAM" id="MobiDB-lite"/>
    </source>
</evidence>
<dbReference type="EMBL" id="CP023422">
    <property type="protein sequence ID" value="ATD60874.1"/>
    <property type="molecule type" value="Genomic_DNA"/>
</dbReference>
<dbReference type="Pfam" id="PF24322">
    <property type="entry name" value="Tle3"/>
    <property type="match status" value="1"/>
</dbReference>
<evidence type="ECO:0000313" key="4">
    <source>
        <dbReference type="EMBL" id="ATD60874.1"/>
    </source>
</evidence>
<gene>
    <name evidence="4" type="ORF">CNX70_12400</name>
</gene>
<dbReference type="Proteomes" id="UP000218437">
    <property type="component" value="Chromosome"/>
</dbReference>
<feature type="domain" description="Antibacterial effector protein Tle3 C-terminal" evidence="2">
    <location>
        <begin position="692"/>
        <end position="753"/>
    </location>
</feature>
<evidence type="ECO:0000259" key="2">
    <source>
        <dbReference type="Pfam" id="PF11678"/>
    </source>
</evidence>